<dbReference type="FunFam" id="1.10.150.340:FF:000001">
    <property type="entry name" value="Cytosolic 5-nucleotidase 3-like"/>
    <property type="match status" value="1"/>
</dbReference>
<keyword evidence="9" id="KW-0963">Cytoplasm</keyword>
<dbReference type="FunFam" id="3.40.50.1000:FF:000032">
    <property type="entry name" value="Cytosolic 5-nucleotidase 3-like"/>
    <property type="match status" value="1"/>
</dbReference>
<dbReference type="EC" id="3.1.3.5" evidence="3 9"/>
<keyword evidence="5 9" id="KW-0547">Nucleotide-binding</keyword>
<dbReference type="OrthoDB" id="10014216at2759"/>
<evidence type="ECO:0000256" key="1">
    <source>
        <dbReference type="ARBA" id="ARBA00000815"/>
    </source>
</evidence>
<dbReference type="GO" id="GO:0005737">
    <property type="term" value="C:cytoplasm"/>
    <property type="evidence" value="ECO:0007669"/>
    <property type="project" value="UniProtKB-SubCell"/>
</dbReference>
<dbReference type="PANTHER" id="PTHR13045">
    <property type="entry name" value="5'-NUCLEOTIDASE"/>
    <property type="match status" value="1"/>
</dbReference>
<evidence type="ECO:0000256" key="4">
    <source>
        <dbReference type="ARBA" id="ARBA00022723"/>
    </source>
</evidence>
<proteinExistence type="inferred from homology"/>
<dbReference type="PANTHER" id="PTHR13045:SF0">
    <property type="entry name" value="7-METHYLGUANOSINE PHOSPHATE-SPECIFIC 5'-NUCLEOTIDASE"/>
    <property type="match status" value="1"/>
</dbReference>
<dbReference type="SFLD" id="SFLDG01128">
    <property type="entry name" value="C1.4:_5'-Nucleotidase_Like"/>
    <property type="match status" value="1"/>
</dbReference>
<dbReference type="SUPFAM" id="SSF56784">
    <property type="entry name" value="HAD-like"/>
    <property type="match status" value="1"/>
</dbReference>
<dbReference type="Gene3D" id="1.10.150.340">
    <property type="entry name" value="Pyrimidine 5'-nucleotidase (UMPH-1), N-terminal domain"/>
    <property type="match status" value="1"/>
</dbReference>
<dbReference type="GO" id="GO:0000166">
    <property type="term" value="F:nucleotide binding"/>
    <property type="evidence" value="ECO:0007669"/>
    <property type="project" value="UniProtKB-KW"/>
</dbReference>
<dbReference type="EMBL" id="VIIS01001790">
    <property type="protein sequence ID" value="KAF0292870.1"/>
    <property type="molecule type" value="Genomic_DNA"/>
</dbReference>
<gene>
    <name evidence="10" type="primary">NT5C3A</name>
    <name evidence="10" type="ORF">FJT64_009241</name>
</gene>
<dbReference type="InterPro" id="IPR023214">
    <property type="entry name" value="HAD_sf"/>
</dbReference>
<accession>A0A6A4VN87</accession>
<comment type="catalytic activity">
    <reaction evidence="1 9">
        <text>a ribonucleoside 5'-phosphate + H2O = a ribonucleoside + phosphate</text>
        <dbReference type="Rhea" id="RHEA:12484"/>
        <dbReference type="ChEBI" id="CHEBI:15377"/>
        <dbReference type="ChEBI" id="CHEBI:18254"/>
        <dbReference type="ChEBI" id="CHEBI:43474"/>
        <dbReference type="ChEBI" id="CHEBI:58043"/>
        <dbReference type="EC" id="3.1.3.5"/>
    </reaction>
</comment>
<evidence type="ECO:0000256" key="2">
    <source>
        <dbReference type="ARBA" id="ARBA00008389"/>
    </source>
</evidence>
<evidence type="ECO:0000313" key="11">
    <source>
        <dbReference type="Proteomes" id="UP000440578"/>
    </source>
</evidence>
<dbReference type="GO" id="GO:0000287">
    <property type="term" value="F:magnesium ion binding"/>
    <property type="evidence" value="ECO:0007669"/>
    <property type="project" value="InterPro"/>
</dbReference>
<evidence type="ECO:0000313" key="10">
    <source>
        <dbReference type="EMBL" id="KAF0292870.1"/>
    </source>
</evidence>
<dbReference type="AlphaFoldDB" id="A0A6A4VN87"/>
<dbReference type="Proteomes" id="UP000440578">
    <property type="component" value="Unassembled WGS sequence"/>
</dbReference>
<keyword evidence="8 9" id="KW-0546">Nucleotide metabolism</keyword>
<reference evidence="10 11" key="1">
    <citation type="submission" date="2019-07" db="EMBL/GenBank/DDBJ databases">
        <title>Draft genome assembly of a fouling barnacle, Amphibalanus amphitrite (Darwin, 1854): The first reference genome for Thecostraca.</title>
        <authorList>
            <person name="Kim W."/>
        </authorList>
    </citation>
    <scope>NUCLEOTIDE SEQUENCE [LARGE SCALE GENOMIC DNA]</scope>
    <source>
        <strain evidence="10">SNU_AA5</strain>
        <tissue evidence="10">Soma without cirri and trophi</tissue>
    </source>
</reference>
<keyword evidence="7" id="KW-0460">Magnesium</keyword>
<protein>
    <recommendedName>
        <fullName evidence="3 9">5'-nucleotidase</fullName>
        <ecNumber evidence="3 9">3.1.3.5</ecNumber>
    </recommendedName>
</protein>
<dbReference type="InterPro" id="IPR036412">
    <property type="entry name" value="HAD-like_sf"/>
</dbReference>
<keyword evidence="11" id="KW-1185">Reference proteome</keyword>
<dbReference type="SFLD" id="SFLDS00003">
    <property type="entry name" value="Haloacid_Dehalogenase"/>
    <property type="match status" value="1"/>
</dbReference>
<dbReference type="NCBIfam" id="TIGR01544">
    <property type="entry name" value="HAD-SF-IE"/>
    <property type="match status" value="1"/>
</dbReference>
<organism evidence="10 11">
    <name type="scientific">Amphibalanus amphitrite</name>
    <name type="common">Striped barnacle</name>
    <name type="synonym">Balanus amphitrite</name>
    <dbReference type="NCBI Taxonomy" id="1232801"/>
    <lineage>
        <taxon>Eukaryota</taxon>
        <taxon>Metazoa</taxon>
        <taxon>Ecdysozoa</taxon>
        <taxon>Arthropoda</taxon>
        <taxon>Crustacea</taxon>
        <taxon>Multicrustacea</taxon>
        <taxon>Cirripedia</taxon>
        <taxon>Thoracica</taxon>
        <taxon>Thoracicalcarea</taxon>
        <taxon>Balanomorpha</taxon>
        <taxon>Balanoidea</taxon>
        <taxon>Balanidae</taxon>
        <taxon>Amphibalaninae</taxon>
        <taxon>Amphibalanus</taxon>
    </lineage>
</organism>
<evidence type="ECO:0000256" key="8">
    <source>
        <dbReference type="ARBA" id="ARBA00023080"/>
    </source>
</evidence>
<keyword evidence="4" id="KW-0479">Metal-binding</keyword>
<name>A0A6A4VN87_AMPAM</name>
<comment type="caution">
    <text evidence="10">The sequence shown here is derived from an EMBL/GenBank/DDBJ whole genome shotgun (WGS) entry which is preliminary data.</text>
</comment>
<evidence type="ECO:0000256" key="9">
    <source>
        <dbReference type="RuleBase" id="RU361276"/>
    </source>
</evidence>
<dbReference type="GO" id="GO:0008253">
    <property type="term" value="F:5'-nucleotidase activity"/>
    <property type="evidence" value="ECO:0007669"/>
    <property type="project" value="UniProtKB-EC"/>
</dbReference>
<evidence type="ECO:0000256" key="3">
    <source>
        <dbReference type="ARBA" id="ARBA00012643"/>
    </source>
</evidence>
<evidence type="ECO:0000256" key="6">
    <source>
        <dbReference type="ARBA" id="ARBA00022801"/>
    </source>
</evidence>
<dbReference type="GO" id="GO:0009117">
    <property type="term" value="P:nucleotide metabolic process"/>
    <property type="evidence" value="ECO:0007669"/>
    <property type="project" value="UniProtKB-KW"/>
</dbReference>
<sequence>MQLSKVIDGMKSFEKATIKMKDPAKVANMVSQLVSEGPSKLQVILDFDHTLTRVHDNGNKCACTWEILDRSDLMPQMYRDETNRLRDKYYPIEIDPHMTIAEKVPYAVEWYTQAHEVLIKTGLKKQDLVNMVKDSTAQFRSGTDRLLEDLHRLNVPVLIFSAGLGDLIHVMLDQQAKDHDNIKVVSNYMRFDEEGKMIGFTDEMIHMYNKNENAVHSSSYFERLKGRNNVILMGDNVGDLHMADGVDNPNVTLKIGFLNQPSEERLAKFLDLFDVVLLDDQTMDLGNDIVSRLM</sequence>
<evidence type="ECO:0000256" key="7">
    <source>
        <dbReference type="ARBA" id="ARBA00022842"/>
    </source>
</evidence>
<dbReference type="Pfam" id="PF05822">
    <property type="entry name" value="UMPH-1"/>
    <property type="match status" value="1"/>
</dbReference>
<evidence type="ECO:0000256" key="5">
    <source>
        <dbReference type="ARBA" id="ARBA00022741"/>
    </source>
</evidence>
<comment type="subcellular location">
    <subcellularLocation>
        <location evidence="9">Cytoplasm</location>
    </subcellularLocation>
</comment>
<comment type="similarity">
    <text evidence="2 9">Belongs to the pyrimidine 5'-nucleotidase family.</text>
</comment>
<keyword evidence="6 9" id="KW-0378">Hydrolase</keyword>
<dbReference type="Gene3D" id="3.40.50.1000">
    <property type="entry name" value="HAD superfamily/HAD-like"/>
    <property type="match status" value="1"/>
</dbReference>
<dbReference type="InterPro" id="IPR006434">
    <property type="entry name" value="Pyrimidine_nucleotidase_eu"/>
</dbReference>